<keyword evidence="1" id="KW-0812">Transmembrane</keyword>
<evidence type="ECO:0000256" key="1">
    <source>
        <dbReference type="SAM" id="Phobius"/>
    </source>
</evidence>
<protein>
    <submittedName>
        <fullName evidence="2 3">Uncharacterized protein</fullName>
    </submittedName>
</protein>
<name>R7VEM4_CAPTE</name>
<dbReference type="EMBL" id="AMQN01018414">
    <property type="status" value="NOT_ANNOTATED_CDS"/>
    <property type="molecule type" value="Genomic_DNA"/>
</dbReference>
<accession>R7VEM4</accession>
<proteinExistence type="predicted"/>
<keyword evidence="4" id="KW-1185">Reference proteome</keyword>
<evidence type="ECO:0000313" key="2">
    <source>
        <dbReference type="EMBL" id="ELU14731.1"/>
    </source>
</evidence>
<reference evidence="3" key="3">
    <citation type="submission" date="2015-06" db="UniProtKB">
        <authorList>
            <consortium name="EnsemblMetazoa"/>
        </authorList>
    </citation>
    <scope>IDENTIFICATION</scope>
</reference>
<dbReference type="EnsemblMetazoa" id="CapteT207323">
    <property type="protein sequence ID" value="CapteP207323"/>
    <property type="gene ID" value="CapteG207323"/>
</dbReference>
<evidence type="ECO:0000313" key="4">
    <source>
        <dbReference type="Proteomes" id="UP000014760"/>
    </source>
</evidence>
<dbReference type="EMBL" id="KB294331">
    <property type="protein sequence ID" value="ELU14731.1"/>
    <property type="molecule type" value="Genomic_DNA"/>
</dbReference>
<dbReference type="AlphaFoldDB" id="R7VEM4"/>
<organism evidence="2">
    <name type="scientific">Capitella teleta</name>
    <name type="common">Polychaete worm</name>
    <dbReference type="NCBI Taxonomy" id="283909"/>
    <lineage>
        <taxon>Eukaryota</taxon>
        <taxon>Metazoa</taxon>
        <taxon>Spiralia</taxon>
        <taxon>Lophotrochozoa</taxon>
        <taxon>Annelida</taxon>
        <taxon>Polychaeta</taxon>
        <taxon>Sedentaria</taxon>
        <taxon>Scolecida</taxon>
        <taxon>Capitellidae</taxon>
        <taxon>Capitella</taxon>
    </lineage>
</organism>
<keyword evidence="1" id="KW-1133">Transmembrane helix</keyword>
<evidence type="ECO:0000313" key="3">
    <source>
        <dbReference type="EnsemblMetazoa" id="CapteP207323"/>
    </source>
</evidence>
<reference evidence="4" key="1">
    <citation type="submission" date="2012-12" db="EMBL/GenBank/DDBJ databases">
        <authorList>
            <person name="Hellsten U."/>
            <person name="Grimwood J."/>
            <person name="Chapman J.A."/>
            <person name="Shapiro H."/>
            <person name="Aerts A."/>
            <person name="Otillar R.P."/>
            <person name="Terry A.Y."/>
            <person name="Boore J.L."/>
            <person name="Simakov O."/>
            <person name="Marletaz F."/>
            <person name="Cho S.-J."/>
            <person name="Edsinger-Gonzales E."/>
            <person name="Havlak P."/>
            <person name="Kuo D.-H."/>
            <person name="Larsson T."/>
            <person name="Lv J."/>
            <person name="Arendt D."/>
            <person name="Savage R."/>
            <person name="Osoegawa K."/>
            <person name="de Jong P."/>
            <person name="Lindberg D.R."/>
            <person name="Seaver E.C."/>
            <person name="Weisblat D.A."/>
            <person name="Putnam N.H."/>
            <person name="Grigoriev I.V."/>
            <person name="Rokhsar D.S."/>
        </authorList>
    </citation>
    <scope>NUCLEOTIDE SEQUENCE</scope>
    <source>
        <strain evidence="4">I ESC-2004</strain>
    </source>
</reference>
<feature type="transmembrane region" description="Helical" evidence="1">
    <location>
        <begin position="18"/>
        <end position="37"/>
    </location>
</feature>
<dbReference type="OrthoDB" id="6326328at2759"/>
<sequence length="384" mass="44499">MSSTETCVLGFGIHSRTFSWLLMLAAIYLTCCLGIYFRSPTSMMSNIPDSGELHMETFSERQQSPDCSNDFFQKFFLKHHRFPDLIKWDSKYVSFSPFSCRVISQNISQCLKRKKLRRIAVYGDSQGIRYGSHLKEILIKVGFSCLRVKVENRSTIKNCADLNYFAGNNTALRSTMSIGQCHVCTGCSSVEFVCKSHKLKDIIKIEYINTEQVNTTYVLLNGSTEAPTYEHFIFDVYLRDSFPDLNVFFLPMNHIKRNPVKSFVDEFPKTLLPIVKKAKSPESDFFFISGTSEFEEAREDPRWKYRLWDGLLATDAIRKLNTEMFYLLESEIINATSKIYSFLDLVDVTLPLRHLSLDGVHFKPPWYSAFWKVFLDIYCYAKID</sequence>
<keyword evidence="1" id="KW-0472">Membrane</keyword>
<dbReference type="HOGENOM" id="CLU_038092_1_0_1"/>
<reference evidence="2 4" key="2">
    <citation type="journal article" date="2013" name="Nature">
        <title>Insights into bilaterian evolution from three spiralian genomes.</title>
        <authorList>
            <person name="Simakov O."/>
            <person name="Marletaz F."/>
            <person name="Cho S.J."/>
            <person name="Edsinger-Gonzales E."/>
            <person name="Havlak P."/>
            <person name="Hellsten U."/>
            <person name="Kuo D.H."/>
            <person name="Larsson T."/>
            <person name="Lv J."/>
            <person name="Arendt D."/>
            <person name="Savage R."/>
            <person name="Osoegawa K."/>
            <person name="de Jong P."/>
            <person name="Grimwood J."/>
            <person name="Chapman J.A."/>
            <person name="Shapiro H."/>
            <person name="Aerts A."/>
            <person name="Otillar R.P."/>
            <person name="Terry A.Y."/>
            <person name="Boore J.L."/>
            <person name="Grigoriev I.V."/>
            <person name="Lindberg D.R."/>
            <person name="Seaver E.C."/>
            <person name="Weisblat D.A."/>
            <person name="Putnam N.H."/>
            <person name="Rokhsar D.S."/>
        </authorList>
    </citation>
    <scope>NUCLEOTIDE SEQUENCE</scope>
    <source>
        <strain evidence="2 4">I ESC-2004</strain>
    </source>
</reference>
<gene>
    <name evidence="2" type="ORF">CAPTEDRAFT_207323</name>
</gene>
<dbReference type="Proteomes" id="UP000014760">
    <property type="component" value="Unassembled WGS sequence"/>
</dbReference>